<evidence type="ECO:0000256" key="6">
    <source>
        <dbReference type="ARBA" id="ARBA00014691"/>
    </source>
</evidence>
<dbReference type="EMBL" id="FNQS01000001">
    <property type="protein sequence ID" value="SDZ83686.1"/>
    <property type="molecule type" value="Genomic_DNA"/>
</dbReference>
<comment type="subcellular location">
    <subcellularLocation>
        <location evidence="3">Cell membrane</location>
        <topology evidence="3">Multi-pass membrane protein</topology>
    </subcellularLocation>
</comment>
<feature type="transmembrane region" description="Helical" evidence="26">
    <location>
        <begin position="59"/>
        <end position="79"/>
    </location>
</feature>
<dbReference type="GO" id="GO:0022904">
    <property type="term" value="P:respiratory electron transport chain"/>
    <property type="evidence" value="ECO:0007669"/>
    <property type="project" value="TreeGrafter"/>
</dbReference>
<dbReference type="FunFam" id="1.20.210.10:FF:000002">
    <property type="entry name" value="Cytochrome o ubiquinol oxidase, subunit I"/>
    <property type="match status" value="1"/>
</dbReference>
<dbReference type="AlphaFoldDB" id="A0A1H3W9C4"/>
<dbReference type="RefSeq" id="WP_074727775.1">
    <property type="nucleotide sequence ID" value="NZ_FNQS01000001.1"/>
</dbReference>
<keyword evidence="17 26" id="KW-0472">Membrane</keyword>
<evidence type="ECO:0000256" key="23">
    <source>
        <dbReference type="ARBA" id="ARBA00034513"/>
    </source>
</evidence>
<evidence type="ECO:0000256" key="14">
    <source>
        <dbReference type="ARBA" id="ARBA00022989"/>
    </source>
</evidence>
<keyword evidence="13 25" id="KW-0249">Electron transport</keyword>
<comment type="similarity">
    <text evidence="4 25">Belongs to the heme-copper respiratory oxidase family.</text>
</comment>
<evidence type="ECO:0000256" key="12">
    <source>
        <dbReference type="ARBA" id="ARBA00022723"/>
    </source>
</evidence>
<evidence type="ECO:0000256" key="9">
    <source>
        <dbReference type="ARBA" id="ARBA00022617"/>
    </source>
</evidence>
<comment type="subunit">
    <text evidence="23">The cytochrome bo(3) ubiquinol oxidase complex is a heterooctamer of two A chains, two B chains, two C chains and two D chains.</text>
</comment>
<dbReference type="STRING" id="71657.SAMN02982996_00392"/>
<protein>
    <recommendedName>
        <fullName evidence="6">Cytochrome bo(3) ubiquinol oxidase subunit 1</fullName>
        <ecNumber evidence="5">7.1.1.3</ecNumber>
    </recommendedName>
    <alternativeName>
        <fullName evidence="20">Cytochrome o ubiquinol oxidase subunit 1</fullName>
    </alternativeName>
    <alternativeName>
        <fullName evidence="18">Oxidase bo(3) subunit 1</fullName>
    </alternativeName>
    <alternativeName>
        <fullName evidence="21">Ubiquinol oxidase polypeptide I</fullName>
    </alternativeName>
    <alternativeName>
        <fullName evidence="19">Ubiquinol oxidase subunit 1</fullName>
    </alternativeName>
</protein>
<dbReference type="CDD" id="cd01662">
    <property type="entry name" value="Ubiquinol_Oxidase_I"/>
    <property type="match status" value="1"/>
</dbReference>
<dbReference type="NCBIfam" id="NF011592">
    <property type="entry name" value="PRK15017.1"/>
    <property type="match status" value="1"/>
</dbReference>
<keyword evidence="29" id="KW-1185">Reference proteome</keyword>
<dbReference type="GO" id="GO:0005886">
    <property type="term" value="C:plasma membrane"/>
    <property type="evidence" value="ECO:0007669"/>
    <property type="project" value="UniProtKB-SubCell"/>
</dbReference>
<dbReference type="GO" id="GO:0015990">
    <property type="term" value="P:electron transport coupled proton transport"/>
    <property type="evidence" value="ECO:0007669"/>
    <property type="project" value="TreeGrafter"/>
</dbReference>
<feature type="domain" description="Cytochrome oxidase subunit I profile" evidence="27">
    <location>
        <begin position="39"/>
        <end position="559"/>
    </location>
</feature>
<accession>A0A1H3W9C4</accession>
<keyword evidence="7 25" id="KW-0813">Transport</keyword>
<evidence type="ECO:0000256" key="7">
    <source>
        <dbReference type="ARBA" id="ARBA00022448"/>
    </source>
</evidence>
<dbReference type="InterPro" id="IPR014207">
    <property type="entry name" value="Cyt_c_ubiqinol_oxidase_su1"/>
</dbReference>
<sequence length="664" mass="74319">MFGKLTLDAVPYHEPIIMVTVAAIILGGLALLALITYFGKWKWLWTEWFTTVDHKKIGIMYVIVALVMMLRGFADAIMMRTQQALASAGEAGFLPPHHYDQIFTAHGVIMIFFVATPFVVGLMNLVVPLQIGARDVAFPFLNSLSFWMFVAGVILVNISLGVGEFAQTGWVAYPPLSGKEYSPGVGVDYWIWSLQISGLGTTLTGVNFFATIMKMRAPGMSMMKMPVFTWASLCTNVLIIAAFPILTVTIALLTLDRYLGTHFFTNDMGGNMMMYINLIWAWGHPEVYILVLPVFGVFSEVTATFCRKRLFGYTSLVWATIAITVLSFIVWLHHFFTMGSGANVNAFFGIATMIISIPTGVKIFNWLFTMYQGRIQLNSAMLWTIGFIITFSIGGMTGVLLAVPGANFVLHNSLFLIAHFHNVIIGGVVFGCFAGITYWFPKAFGFTLNETWGKRAFWCWIIGFFVAFMPLYALGFMGMTRRLSQQINPEFHPLLLVASAGAALIALGILCQLIQFVVSIRDREQNRDLTGDPWDARTLEWATSSPAPFYNFAVVPQVHDRDAFWEEKEKGEAYRRPNGGYEEIHMPKNTAAGLVISAFALVFGFAMIWYIWWLAAVGFVGMIATWIVHSFNQDVDYYVPVEEIERIENANFEKLSKAGVKNVH</sequence>
<evidence type="ECO:0000256" key="18">
    <source>
        <dbReference type="ARBA" id="ARBA00030075"/>
    </source>
</evidence>
<evidence type="ECO:0000256" key="2">
    <source>
        <dbReference type="ARBA" id="ARBA00001973"/>
    </source>
</evidence>
<dbReference type="PROSITE" id="PS50855">
    <property type="entry name" value="COX1"/>
    <property type="match status" value="1"/>
</dbReference>
<evidence type="ECO:0000256" key="22">
    <source>
        <dbReference type="ARBA" id="ARBA00034455"/>
    </source>
</evidence>
<feature type="transmembrane region" description="Helical" evidence="26">
    <location>
        <begin position="423"/>
        <end position="444"/>
    </location>
</feature>
<organism evidence="28 29">
    <name type="scientific">Lonsdalea quercina</name>
    <dbReference type="NCBI Taxonomy" id="71657"/>
    <lineage>
        <taxon>Bacteria</taxon>
        <taxon>Pseudomonadati</taxon>
        <taxon>Pseudomonadota</taxon>
        <taxon>Gammaproteobacteria</taxon>
        <taxon>Enterobacterales</taxon>
        <taxon>Pectobacteriaceae</taxon>
        <taxon>Lonsdalea</taxon>
    </lineage>
</organism>
<evidence type="ECO:0000256" key="16">
    <source>
        <dbReference type="ARBA" id="ARBA00023008"/>
    </source>
</evidence>
<keyword evidence="10 25" id="KW-0679">Respiratory chain</keyword>
<keyword evidence="8" id="KW-1003">Cell membrane</keyword>
<evidence type="ECO:0000313" key="28">
    <source>
        <dbReference type="EMBL" id="SDZ83686.1"/>
    </source>
</evidence>
<dbReference type="GO" id="GO:0004129">
    <property type="term" value="F:cytochrome-c oxidase activity"/>
    <property type="evidence" value="ECO:0007669"/>
    <property type="project" value="InterPro"/>
</dbReference>
<comment type="catalytic activity">
    <reaction evidence="24">
        <text>2 a ubiquinol + O2 + n H(+)(in) = 2 a ubiquinone + 2 H2O + n H(+)(out)</text>
        <dbReference type="Rhea" id="RHEA:30251"/>
        <dbReference type="Rhea" id="RHEA-COMP:9565"/>
        <dbReference type="Rhea" id="RHEA-COMP:9566"/>
        <dbReference type="ChEBI" id="CHEBI:15377"/>
        <dbReference type="ChEBI" id="CHEBI:15378"/>
        <dbReference type="ChEBI" id="CHEBI:15379"/>
        <dbReference type="ChEBI" id="CHEBI:16389"/>
        <dbReference type="ChEBI" id="CHEBI:17976"/>
        <dbReference type="EC" id="7.1.1.3"/>
    </reaction>
</comment>
<feature type="transmembrane region" description="Helical" evidence="26">
    <location>
        <begin position="230"/>
        <end position="255"/>
    </location>
</feature>
<evidence type="ECO:0000256" key="17">
    <source>
        <dbReference type="ARBA" id="ARBA00023136"/>
    </source>
</evidence>
<feature type="transmembrane region" description="Helical" evidence="26">
    <location>
        <begin position="139"/>
        <end position="160"/>
    </location>
</feature>
<comment type="cofactor">
    <cofactor evidence="2">
        <name>Cu(2+)</name>
        <dbReference type="ChEBI" id="CHEBI:29036"/>
    </cofactor>
</comment>
<dbReference type="Gene3D" id="1.20.210.10">
    <property type="entry name" value="Cytochrome c oxidase-like, subunit I domain"/>
    <property type="match status" value="1"/>
</dbReference>
<evidence type="ECO:0000256" key="26">
    <source>
        <dbReference type="SAM" id="Phobius"/>
    </source>
</evidence>
<keyword evidence="9 25" id="KW-0349">Heme</keyword>
<evidence type="ECO:0000256" key="4">
    <source>
        <dbReference type="ARBA" id="ARBA00009578"/>
    </source>
</evidence>
<dbReference type="GeneID" id="97763334"/>
<feature type="transmembrane region" description="Helical" evidence="26">
    <location>
        <begin position="310"/>
        <end position="334"/>
    </location>
</feature>
<dbReference type="GO" id="GO:0009486">
    <property type="term" value="F:cytochrome bo3 ubiquinol oxidase activity"/>
    <property type="evidence" value="ECO:0007669"/>
    <property type="project" value="UniProtKB-EC"/>
</dbReference>
<evidence type="ECO:0000256" key="25">
    <source>
        <dbReference type="RuleBase" id="RU000370"/>
    </source>
</evidence>
<proteinExistence type="inferred from homology"/>
<evidence type="ECO:0000259" key="27">
    <source>
        <dbReference type="PROSITE" id="PS50855"/>
    </source>
</evidence>
<keyword evidence="16" id="KW-0186">Copper</keyword>
<evidence type="ECO:0000256" key="13">
    <source>
        <dbReference type="ARBA" id="ARBA00022982"/>
    </source>
</evidence>
<dbReference type="EC" id="7.1.1.3" evidence="5"/>
<feature type="transmembrane region" description="Helical" evidence="26">
    <location>
        <begin position="591"/>
        <end position="612"/>
    </location>
</feature>
<feature type="transmembrane region" description="Helical" evidence="26">
    <location>
        <begin position="456"/>
        <end position="474"/>
    </location>
</feature>
<keyword evidence="14 26" id="KW-1133">Transmembrane helix</keyword>
<gene>
    <name evidence="28" type="ORF">SAMN02982996_00392</name>
</gene>
<dbReference type="Pfam" id="PF00115">
    <property type="entry name" value="COX1"/>
    <property type="match status" value="1"/>
</dbReference>
<evidence type="ECO:0000256" key="24">
    <source>
        <dbReference type="ARBA" id="ARBA00048190"/>
    </source>
</evidence>
<dbReference type="NCBIfam" id="TIGR02843">
    <property type="entry name" value="CyoB"/>
    <property type="match status" value="1"/>
</dbReference>
<dbReference type="InterPro" id="IPR023615">
    <property type="entry name" value="Cyt_c_Oxase_su1_BS"/>
</dbReference>
<evidence type="ECO:0000256" key="8">
    <source>
        <dbReference type="ARBA" id="ARBA00022475"/>
    </source>
</evidence>
<comment type="cofactor">
    <cofactor evidence="1">
        <name>heme b</name>
        <dbReference type="ChEBI" id="CHEBI:60344"/>
    </cofactor>
</comment>
<comment type="cofactor">
    <cofactor evidence="22">
        <name>Fe(II)-heme o</name>
        <dbReference type="ChEBI" id="CHEBI:60530"/>
    </cofactor>
</comment>
<feature type="transmembrane region" description="Helical" evidence="26">
    <location>
        <begin position="103"/>
        <end position="127"/>
    </location>
</feature>
<feature type="transmembrane region" description="Helical" evidence="26">
    <location>
        <begin position="275"/>
        <end position="298"/>
    </location>
</feature>
<keyword evidence="11 25" id="KW-0812">Transmembrane</keyword>
<evidence type="ECO:0000256" key="1">
    <source>
        <dbReference type="ARBA" id="ARBA00001970"/>
    </source>
</evidence>
<dbReference type="GO" id="GO:0009060">
    <property type="term" value="P:aerobic respiration"/>
    <property type="evidence" value="ECO:0007669"/>
    <property type="project" value="InterPro"/>
</dbReference>
<evidence type="ECO:0000256" key="15">
    <source>
        <dbReference type="ARBA" id="ARBA00023004"/>
    </source>
</evidence>
<keyword evidence="15" id="KW-0408">Iron</keyword>
<dbReference type="PROSITE" id="PS00077">
    <property type="entry name" value="COX1_CUB"/>
    <property type="match status" value="1"/>
</dbReference>
<dbReference type="PANTHER" id="PTHR10422">
    <property type="entry name" value="CYTOCHROME C OXIDASE SUBUNIT 1"/>
    <property type="match status" value="1"/>
</dbReference>
<evidence type="ECO:0000256" key="20">
    <source>
        <dbReference type="ARBA" id="ARBA00032190"/>
    </source>
</evidence>
<feature type="transmembrane region" description="Helical" evidence="26">
    <location>
        <begin position="346"/>
        <end position="368"/>
    </location>
</feature>
<feature type="transmembrane region" description="Helical" evidence="26">
    <location>
        <begin position="380"/>
        <end position="403"/>
    </location>
</feature>
<dbReference type="InterPro" id="IPR023616">
    <property type="entry name" value="Cyt_c_oxase-like_su1_dom"/>
</dbReference>
<feature type="transmembrane region" description="Helical" evidence="26">
    <location>
        <begin position="16"/>
        <end position="38"/>
    </location>
</feature>
<feature type="transmembrane region" description="Helical" evidence="26">
    <location>
        <begin position="494"/>
        <end position="518"/>
    </location>
</feature>
<name>A0A1H3W9C4_9GAMM</name>
<reference evidence="28 29" key="1">
    <citation type="submission" date="2016-10" db="EMBL/GenBank/DDBJ databases">
        <authorList>
            <person name="de Groot N.N."/>
        </authorList>
    </citation>
    <scope>NUCLEOTIDE SEQUENCE [LARGE SCALE GENOMIC DNA]</scope>
    <source>
        <strain evidence="28 29">ATCC 29281</strain>
    </source>
</reference>
<dbReference type="GO" id="GO:0020037">
    <property type="term" value="F:heme binding"/>
    <property type="evidence" value="ECO:0007669"/>
    <property type="project" value="InterPro"/>
</dbReference>
<dbReference type="PRINTS" id="PR01165">
    <property type="entry name" value="CYCOXIDASEI"/>
</dbReference>
<evidence type="ECO:0000256" key="11">
    <source>
        <dbReference type="ARBA" id="ARBA00022692"/>
    </source>
</evidence>
<dbReference type="PANTHER" id="PTHR10422:SF35">
    <property type="entry name" value="CYTOCHROME BO(3) UBIQUINOL OXIDASE SUBUNIT 1"/>
    <property type="match status" value="1"/>
</dbReference>
<dbReference type="eggNOG" id="COG0843">
    <property type="taxonomic scope" value="Bacteria"/>
</dbReference>
<evidence type="ECO:0000313" key="29">
    <source>
        <dbReference type="Proteomes" id="UP000187280"/>
    </source>
</evidence>
<dbReference type="SUPFAM" id="SSF81442">
    <property type="entry name" value="Cytochrome c oxidase subunit I-like"/>
    <property type="match status" value="1"/>
</dbReference>
<evidence type="ECO:0000256" key="19">
    <source>
        <dbReference type="ARBA" id="ARBA00031883"/>
    </source>
</evidence>
<dbReference type="InterPro" id="IPR036927">
    <property type="entry name" value="Cyt_c_oxase-like_su1_sf"/>
</dbReference>
<evidence type="ECO:0000256" key="3">
    <source>
        <dbReference type="ARBA" id="ARBA00004651"/>
    </source>
</evidence>
<keyword evidence="12" id="KW-0479">Metal-binding</keyword>
<evidence type="ECO:0000256" key="10">
    <source>
        <dbReference type="ARBA" id="ARBA00022660"/>
    </source>
</evidence>
<evidence type="ECO:0000256" key="5">
    <source>
        <dbReference type="ARBA" id="ARBA00012941"/>
    </source>
</evidence>
<dbReference type="GO" id="GO:0046872">
    <property type="term" value="F:metal ion binding"/>
    <property type="evidence" value="ECO:0007669"/>
    <property type="project" value="UniProtKB-KW"/>
</dbReference>
<dbReference type="Proteomes" id="UP000187280">
    <property type="component" value="Unassembled WGS sequence"/>
</dbReference>
<dbReference type="InterPro" id="IPR000883">
    <property type="entry name" value="Cyt_C_Oxase_1"/>
</dbReference>
<feature type="transmembrane region" description="Helical" evidence="26">
    <location>
        <begin position="189"/>
        <end position="210"/>
    </location>
</feature>
<dbReference type="GO" id="GO:0016682">
    <property type="term" value="F:oxidoreductase activity, acting on diphenols and related substances as donors, oxygen as acceptor"/>
    <property type="evidence" value="ECO:0007669"/>
    <property type="project" value="InterPro"/>
</dbReference>
<evidence type="ECO:0000256" key="21">
    <source>
        <dbReference type="ARBA" id="ARBA00032435"/>
    </source>
</evidence>